<protein>
    <recommendedName>
        <fullName evidence="4">PD-(D/E)XK nuclease superfamily protein</fullName>
    </recommendedName>
</protein>
<evidence type="ECO:0000313" key="3">
    <source>
        <dbReference type="EMBL" id="VFJ68599.1"/>
    </source>
</evidence>
<dbReference type="Pfam" id="PF07788">
    <property type="entry name" value="PDDEXK_10"/>
    <property type="match status" value="1"/>
</dbReference>
<gene>
    <name evidence="3" type="ORF">BECKDK2373B_GA0170837_12181</name>
</gene>
<keyword evidence="2" id="KW-1133">Transmembrane helix</keyword>
<dbReference type="InterPro" id="IPR024271">
    <property type="entry name" value="DUF3782"/>
</dbReference>
<keyword evidence="2" id="KW-0812">Transmembrane</keyword>
<evidence type="ECO:0000256" key="2">
    <source>
        <dbReference type="SAM" id="Phobius"/>
    </source>
</evidence>
<name>A0A450TLF5_9GAMM</name>
<reference evidence="3" key="1">
    <citation type="submission" date="2019-02" db="EMBL/GenBank/DDBJ databases">
        <authorList>
            <person name="Gruber-Vodicka R. H."/>
            <person name="Seah K. B. B."/>
        </authorList>
    </citation>
    <scope>NUCLEOTIDE SEQUENCE</scope>
    <source>
        <strain evidence="3">BECK_DK47</strain>
    </source>
</reference>
<feature type="region of interest" description="Disordered" evidence="1">
    <location>
        <begin position="124"/>
        <end position="282"/>
    </location>
</feature>
<evidence type="ECO:0000256" key="1">
    <source>
        <dbReference type="SAM" id="MobiDB-lite"/>
    </source>
</evidence>
<accession>A0A450TLF5</accession>
<dbReference type="InterPro" id="IPR012431">
    <property type="entry name" value="PDDEXK_10"/>
</dbReference>
<feature type="transmembrane region" description="Helical" evidence="2">
    <location>
        <begin position="24"/>
        <end position="45"/>
    </location>
</feature>
<sequence length="431" mass="52125">MVGSYNQRVNRNTRRHSDVFRGKLLYLILVVFVFLVAALAALRFLSTTVIRKKDIMSSISTQEQVTRAVRDHLPQLLHDDPSLNEHILRVARKHFPTKVETEDRFTQVLNELIRIREEQARKWEEQKAEDKRNREEQRAEDKRRWDEQNRKWDEQNRNGKEQKAEDKRKWEEQKAEDKRRWDKQNRKWEKQNRNGEEQKAEDKRKWEEQKAEDKRKWDEQKAEDRRRWEEQNRKWEEQNRKWDEKMAEDKRRWDEQNSKWEKQNRKWDEKMAEDKRRWDEQNSKWEESNRRFDAVGNQIKRSVGALGARWGIQSEKTFRNALAGILTESFGVEVINVNEFDEEGEVLSGRPGPVEIDVIIKNGVLILCELKSSLSRPDMSTFERKVRFYERRHQRKASRVIVISPMIDEQARQLGEELGIEMYSDSLDVPV</sequence>
<dbReference type="PANTHER" id="PTHR34314">
    <property type="entry name" value="CRENARCHAEAL PROTEIN, PUTATIVE-RELATED"/>
    <property type="match status" value="1"/>
</dbReference>
<dbReference type="Pfam" id="PF12644">
    <property type="entry name" value="DUF3782"/>
    <property type="match status" value="1"/>
</dbReference>
<dbReference type="EMBL" id="CAADEX010000218">
    <property type="protein sequence ID" value="VFJ68599.1"/>
    <property type="molecule type" value="Genomic_DNA"/>
</dbReference>
<evidence type="ECO:0008006" key="4">
    <source>
        <dbReference type="Google" id="ProtNLM"/>
    </source>
</evidence>
<proteinExistence type="predicted"/>
<dbReference type="PANTHER" id="PTHR34314:SF6">
    <property type="entry name" value="DUF3782 DOMAIN-CONTAINING PROTEIN"/>
    <property type="match status" value="1"/>
</dbReference>
<keyword evidence="2" id="KW-0472">Membrane</keyword>
<organism evidence="3">
    <name type="scientific">Candidatus Kentrum sp. DK</name>
    <dbReference type="NCBI Taxonomy" id="2126562"/>
    <lineage>
        <taxon>Bacteria</taxon>
        <taxon>Pseudomonadati</taxon>
        <taxon>Pseudomonadota</taxon>
        <taxon>Gammaproteobacteria</taxon>
        <taxon>Candidatus Kentrum</taxon>
    </lineage>
</organism>
<dbReference type="AlphaFoldDB" id="A0A450TLF5"/>